<dbReference type="InterPro" id="IPR011049">
    <property type="entry name" value="Serralysin-like_metalloprot_C"/>
</dbReference>
<dbReference type="Pfam" id="PF03895">
    <property type="entry name" value="YadA_anchor"/>
    <property type="match status" value="1"/>
</dbReference>
<feature type="region of interest" description="Disordered" evidence="8">
    <location>
        <begin position="1"/>
        <end position="27"/>
    </location>
</feature>
<protein>
    <recommendedName>
        <fullName evidence="9">Trimeric autotransporter adhesin YadA-like C-terminal membrane anchor domain-containing protein</fullName>
    </recommendedName>
</protein>
<evidence type="ECO:0000256" key="6">
    <source>
        <dbReference type="ARBA" id="ARBA00023136"/>
    </source>
</evidence>
<dbReference type="GO" id="GO:0005615">
    <property type="term" value="C:extracellular space"/>
    <property type="evidence" value="ECO:0007669"/>
    <property type="project" value="TreeGrafter"/>
</dbReference>
<dbReference type="Proteomes" id="UP000253872">
    <property type="component" value="Unassembled WGS sequence"/>
</dbReference>
<keyword evidence="3" id="KW-1134">Transmembrane beta strand</keyword>
<keyword evidence="5" id="KW-0732">Signal</keyword>
<keyword evidence="7" id="KW-0998">Cell outer membrane</keyword>
<accession>A0A369YKP5</accession>
<dbReference type="PANTHER" id="PTHR24023">
    <property type="entry name" value="COLLAGEN ALPHA"/>
    <property type="match status" value="1"/>
</dbReference>
<feature type="domain" description="Trimeric autotransporter adhesin YadA-like C-terminal membrane anchor" evidence="9">
    <location>
        <begin position="860"/>
        <end position="920"/>
    </location>
</feature>
<evidence type="ECO:0000256" key="1">
    <source>
        <dbReference type="ARBA" id="ARBA00004241"/>
    </source>
</evidence>
<dbReference type="Pfam" id="PF19079">
    <property type="entry name" value="CFSR"/>
    <property type="match status" value="4"/>
</dbReference>
<dbReference type="InterPro" id="IPR026394">
    <property type="entry name" value="RPT_S_cricet"/>
</dbReference>
<evidence type="ECO:0000259" key="9">
    <source>
        <dbReference type="Pfam" id="PF03895"/>
    </source>
</evidence>
<dbReference type="Gene3D" id="6.10.250.2120">
    <property type="match status" value="1"/>
</dbReference>
<feature type="region of interest" description="Disordered" evidence="8">
    <location>
        <begin position="273"/>
        <end position="319"/>
    </location>
</feature>
<keyword evidence="4" id="KW-0812">Transmembrane</keyword>
<dbReference type="GO" id="GO:0030198">
    <property type="term" value="P:extracellular matrix organization"/>
    <property type="evidence" value="ECO:0007669"/>
    <property type="project" value="TreeGrafter"/>
</dbReference>
<evidence type="ECO:0000256" key="5">
    <source>
        <dbReference type="ARBA" id="ARBA00022729"/>
    </source>
</evidence>
<dbReference type="InterPro" id="IPR045584">
    <property type="entry name" value="Pilin-like"/>
</dbReference>
<dbReference type="Gene3D" id="3.90.1780.10">
    <property type="entry name" value="Trimeric adhesin"/>
    <property type="match status" value="2"/>
</dbReference>
<feature type="region of interest" description="Disordered" evidence="8">
    <location>
        <begin position="216"/>
        <end position="238"/>
    </location>
</feature>
<evidence type="ECO:0000256" key="3">
    <source>
        <dbReference type="ARBA" id="ARBA00022452"/>
    </source>
</evidence>
<dbReference type="GO" id="GO:0031012">
    <property type="term" value="C:extracellular matrix"/>
    <property type="evidence" value="ECO:0007669"/>
    <property type="project" value="TreeGrafter"/>
</dbReference>
<dbReference type="NCBIfam" id="TIGR04203">
    <property type="entry name" value="RPT_S_cricet"/>
    <property type="match status" value="5"/>
</dbReference>
<dbReference type="RefSeq" id="WP_207799978.1">
    <property type="nucleotide sequence ID" value="NZ_QEPN01000004.1"/>
</dbReference>
<reference evidence="10 11" key="1">
    <citation type="submission" date="2018-05" db="EMBL/GenBank/DDBJ databases">
        <title>Draft Genome Sequences for a Diverse set of 7 Haemophilus Species.</title>
        <authorList>
            <person name="Nichols M."/>
            <person name="Topaz N."/>
            <person name="Wang X."/>
            <person name="Wang X."/>
            <person name="Boxrud D."/>
        </authorList>
    </citation>
    <scope>NUCLEOTIDE SEQUENCE [LARGE SCALE GENOMIC DNA]</scope>
    <source>
        <strain evidence="10 11">C2002001239</strain>
    </source>
</reference>
<dbReference type="SUPFAM" id="SSF54523">
    <property type="entry name" value="Pili subunits"/>
    <property type="match status" value="1"/>
</dbReference>
<dbReference type="EMBL" id="QEPN01000004">
    <property type="protein sequence ID" value="RDE72021.1"/>
    <property type="molecule type" value="Genomic_DNA"/>
</dbReference>
<keyword evidence="6" id="KW-0472">Membrane</keyword>
<dbReference type="AlphaFoldDB" id="A0A369YKP5"/>
<dbReference type="InterPro" id="IPR050149">
    <property type="entry name" value="Collagen_superfamily"/>
</dbReference>
<dbReference type="InterPro" id="IPR037174">
    <property type="entry name" value="Trimeric_adhesin"/>
</dbReference>
<name>A0A369YKP5_9PAST</name>
<evidence type="ECO:0000256" key="2">
    <source>
        <dbReference type="ARBA" id="ARBA00004442"/>
    </source>
</evidence>
<dbReference type="GO" id="GO:0009279">
    <property type="term" value="C:cell outer membrane"/>
    <property type="evidence" value="ECO:0007669"/>
    <property type="project" value="UniProtKB-SubCell"/>
</dbReference>
<gene>
    <name evidence="10" type="ORF">DPV93_06770</name>
</gene>
<comment type="caution">
    <text evidence="10">The sequence shown here is derived from an EMBL/GenBank/DDBJ whole genome shotgun (WGS) entry which is preliminary data.</text>
</comment>
<dbReference type="Gene3D" id="3.30.1300.30">
    <property type="entry name" value="GSPII I/J protein-like"/>
    <property type="match status" value="1"/>
</dbReference>
<feature type="non-terminal residue" evidence="10">
    <location>
        <position position="1"/>
    </location>
</feature>
<dbReference type="GO" id="GO:0030020">
    <property type="term" value="F:extracellular matrix structural constituent conferring tensile strength"/>
    <property type="evidence" value="ECO:0007669"/>
    <property type="project" value="TreeGrafter"/>
</dbReference>
<feature type="compositionally biased region" description="Low complexity" evidence="8">
    <location>
        <begin position="273"/>
        <end position="313"/>
    </location>
</feature>
<dbReference type="PANTHER" id="PTHR24023:SF1095">
    <property type="entry name" value="EGF-LIKE DOMAIN-CONTAINING PROTEIN"/>
    <property type="match status" value="1"/>
</dbReference>
<evidence type="ECO:0000313" key="10">
    <source>
        <dbReference type="EMBL" id="RDE72021.1"/>
    </source>
</evidence>
<feature type="region of interest" description="Disordered" evidence="8">
    <location>
        <begin position="160"/>
        <end position="180"/>
    </location>
</feature>
<dbReference type="GO" id="GO:0009986">
    <property type="term" value="C:cell surface"/>
    <property type="evidence" value="ECO:0007669"/>
    <property type="project" value="UniProtKB-SubCell"/>
</dbReference>
<dbReference type="InterPro" id="IPR005594">
    <property type="entry name" value="YadA_C"/>
</dbReference>
<dbReference type="STRING" id="1035839.GCA_000238795_01112"/>
<evidence type="ECO:0000256" key="4">
    <source>
        <dbReference type="ARBA" id="ARBA00022692"/>
    </source>
</evidence>
<proteinExistence type="predicted"/>
<dbReference type="Gene3D" id="2.150.10.10">
    <property type="entry name" value="Serralysin-like metalloprotease, C-terminal"/>
    <property type="match status" value="1"/>
</dbReference>
<organism evidence="10 11">
    <name type="scientific">Haemophilus sputorum</name>
    <dbReference type="NCBI Taxonomy" id="1078480"/>
    <lineage>
        <taxon>Bacteria</taxon>
        <taxon>Pseudomonadati</taxon>
        <taxon>Pseudomonadota</taxon>
        <taxon>Gammaproteobacteria</taxon>
        <taxon>Pasteurellales</taxon>
        <taxon>Pasteurellaceae</taxon>
        <taxon>Haemophilus</taxon>
    </lineage>
</organism>
<evidence type="ECO:0000256" key="7">
    <source>
        <dbReference type="ARBA" id="ARBA00023237"/>
    </source>
</evidence>
<feature type="compositionally biased region" description="Polar residues" evidence="8">
    <location>
        <begin position="1"/>
        <end position="13"/>
    </location>
</feature>
<sequence>TIVDGNGQTTSTIVKDGATGAKGDTGAAGKNAEAKVVDNNNGTHTVTIVDGNGQTTSTIVKDGATGAKGDTGANGKNAEAKVVDNNNGTHTVTIVDGNGQTTSTIVKDGATGATGAKGDTGANGKNAEAKVVDNNNGTHTVTIVDGNGQTTSTIVKDGATGAKGDTGAAGATGAKGDTGANGKNAEAKVVDNNNGTHTVTIVDGNGQTTSTIVKDGATGAKGDTGAAGATGAKGDTGANGKNAEAKVVDNNNGTHTVTIVDGNGQTTSTIVKDGATGAKGDTGAAGATGATGPKGDTGATGPKGDAGTTGAAGPEKHVDVVSGNENTTKVEVKANASKDGRDRFVVSANTTTTKVNDNGTVSVDPKGNGDSLVNATTVVNAINDASFNITTGNHVDKVVTDTNGSETAKVKPGSTVTITSGKNVAVNQTVDAKGNPTFIISTTADVTHNNVTASNIVATNVTAGDVTAENVTANNVTTKNITVENGGNIDMGGNQVHNVANGTEPTDAVNISQLKANTTKVVSGHQSNVTLVSDNADGKVYKVDVNTTELSNVTTNGDITVPAGNGLVTAKDVANAINSAYWKVADNDGNVQHNVTASNTVQFVNGKGTSSNVTKAENGKNSVSYNVNVGDGLYIDSNNKVAANVTDVKAGDNVTVNKDAKGVYTVSANNTQASVTTEPNKGITVTPTTNANGTTNYKVTVDIDNDTITVNNQGKLVSNGATNFNVSTVDKGNQVANKGGSSTARVTSGKSVTYAAGKNIAIEQNGTEILVSTTEDVNHNSVTTNNLTVNEGGNLKVGPNSTVDMGGNQIHNVKAGEKDTDAVNVSQLRNNITNVNNRINKVQKEARGGIAGANAAAGLPQVYIPGKSMVAASAGTFKGESALAVGYSRSSDNGKVILKLQGNANTQGDVGGSVGVGYQW</sequence>
<comment type="subcellular location">
    <subcellularLocation>
        <location evidence="2">Cell outer membrane</location>
    </subcellularLocation>
    <subcellularLocation>
        <location evidence="1">Cell surface</location>
    </subcellularLocation>
</comment>
<evidence type="ECO:0000256" key="8">
    <source>
        <dbReference type="SAM" id="MobiDB-lite"/>
    </source>
</evidence>
<evidence type="ECO:0000313" key="11">
    <source>
        <dbReference type="Proteomes" id="UP000253872"/>
    </source>
</evidence>
<feature type="compositionally biased region" description="Low complexity" evidence="8">
    <location>
        <begin position="15"/>
        <end position="27"/>
    </location>
</feature>